<evidence type="ECO:0000313" key="1">
    <source>
        <dbReference type="EMBL" id="WEW56662.1"/>
    </source>
</evidence>
<dbReference type="Proteomes" id="UP001219355">
    <property type="component" value="Chromosome 1"/>
</dbReference>
<proteinExistence type="predicted"/>
<dbReference type="EMBL" id="CP120627">
    <property type="protein sequence ID" value="WEW56662.1"/>
    <property type="molecule type" value="Genomic_DNA"/>
</dbReference>
<gene>
    <name evidence="1" type="ORF">PRK78_002110</name>
</gene>
<dbReference type="AlphaFoldDB" id="A0AAF0DFR2"/>
<reference evidence="1" key="1">
    <citation type="submission" date="2023-03" db="EMBL/GenBank/DDBJ databases">
        <title>Emydomyces testavorans Genome Sequence.</title>
        <authorList>
            <person name="Hoyer L."/>
        </authorList>
    </citation>
    <scope>NUCLEOTIDE SEQUENCE</scope>
    <source>
        <strain evidence="1">16-2883</strain>
    </source>
</reference>
<protein>
    <submittedName>
        <fullName evidence="1">Uncharacterized protein</fullName>
    </submittedName>
</protein>
<sequence length="160" mass="17844">MLSSLRNIIFPKSSGKPSAVLAVGHFGGMMRIIHLRPEDGEIERIGGSPFPTTFRYGGAVEQSREELGEVTLYAGHDDADETVYNFLDDISARMRSQYSSGMTLAQLVQDIFRPVALNAIHKRKGRERLMSPTETFPVYLVYVMRSSERIGTGPPTSIRH</sequence>
<accession>A0AAF0DFR2</accession>
<evidence type="ECO:0000313" key="2">
    <source>
        <dbReference type="Proteomes" id="UP001219355"/>
    </source>
</evidence>
<organism evidence="1 2">
    <name type="scientific">Emydomyces testavorans</name>
    <dbReference type="NCBI Taxonomy" id="2070801"/>
    <lineage>
        <taxon>Eukaryota</taxon>
        <taxon>Fungi</taxon>
        <taxon>Dikarya</taxon>
        <taxon>Ascomycota</taxon>
        <taxon>Pezizomycotina</taxon>
        <taxon>Eurotiomycetes</taxon>
        <taxon>Eurotiomycetidae</taxon>
        <taxon>Onygenales</taxon>
        <taxon>Nannizziopsiaceae</taxon>
        <taxon>Emydomyces</taxon>
    </lineage>
</organism>
<keyword evidence="2" id="KW-1185">Reference proteome</keyword>
<name>A0AAF0DFR2_9EURO</name>